<dbReference type="InterPro" id="IPR006680">
    <property type="entry name" value="Amidohydro-rel"/>
</dbReference>
<evidence type="ECO:0000256" key="1">
    <source>
        <dbReference type="ARBA" id="ARBA00006745"/>
    </source>
</evidence>
<dbReference type="AlphaFoldDB" id="A0A1I3BJP3"/>
<proteinExistence type="inferred from homology"/>
<dbReference type="PANTHER" id="PTHR43794:SF11">
    <property type="entry name" value="AMIDOHYDROLASE-RELATED DOMAIN-CONTAINING PROTEIN"/>
    <property type="match status" value="1"/>
</dbReference>
<dbReference type="Gene3D" id="2.30.40.10">
    <property type="entry name" value="Urease, subunit C, domain 1"/>
    <property type="match status" value="1"/>
</dbReference>
<evidence type="ECO:0000259" key="3">
    <source>
        <dbReference type="Pfam" id="PF01979"/>
    </source>
</evidence>
<sequence length="518" mass="55827">MPSPDAPDLIVEAGHVLRGVDAAGAMIVDDGAAILIEAGKVAEIGPVAEIMAGREGLPRLGGPDMVAMPGFANGHHHFGLTPLMAGVPFAPLELWLPRFRAMRQLPLRLDTLFSAIEMLESGTTCVHHIFSNLPPDREAWDETADAVLDAYDEIGMRAAFSWMIRDRNVLAYEPDEEVLSRAPADLAEWANAGLAASRVPVAEQMAFFRRLKARRETARPEHVRAALAPANLHWLTDGALEEIFGTASDLGAPVHMHLLETRRQRDFARERLGRGAVEHLHALGLLGPNVTLGHGNWMSEAELEIVAGCGCTVCHNASSGLRLASGIAPVNALRARGGRVALGIDQSNLVDDRDMTVEMKLVWALHRGTGMFADRPDAAAVLQMASEHGAASAGFGGLAGRLEPGWAADVVLMDLARIGRPRISPRTPIAEAVLHRGSRAAVETVLVGGRAVVEGGRVTGIDRDAVMAEIDEILARPETDAEAHTWKMAERLVAHLEAEHRTRGFADDPVPYRWNDLP</sequence>
<dbReference type="InterPro" id="IPR032466">
    <property type="entry name" value="Metal_Hydrolase"/>
</dbReference>
<accession>A0A1I3BJP3</accession>
<feature type="domain" description="Amidohydrolase-related" evidence="3">
    <location>
        <begin position="67"/>
        <end position="452"/>
    </location>
</feature>
<dbReference type="EMBL" id="FOQH01000001">
    <property type="protein sequence ID" value="SFH62488.1"/>
    <property type="molecule type" value="Genomic_DNA"/>
</dbReference>
<dbReference type="STRING" id="1114924.SAMN05216258_101139"/>
<keyword evidence="5" id="KW-1185">Reference proteome</keyword>
<dbReference type="Pfam" id="PF01979">
    <property type="entry name" value="Amidohydro_1"/>
    <property type="match status" value="1"/>
</dbReference>
<dbReference type="Proteomes" id="UP000199377">
    <property type="component" value="Unassembled WGS sequence"/>
</dbReference>
<dbReference type="Gene3D" id="3.20.20.140">
    <property type="entry name" value="Metal-dependent hydrolases"/>
    <property type="match status" value="1"/>
</dbReference>
<dbReference type="GO" id="GO:0016810">
    <property type="term" value="F:hydrolase activity, acting on carbon-nitrogen (but not peptide) bonds"/>
    <property type="evidence" value="ECO:0007669"/>
    <property type="project" value="InterPro"/>
</dbReference>
<evidence type="ECO:0000313" key="4">
    <source>
        <dbReference type="EMBL" id="SFH62488.1"/>
    </source>
</evidence>
<name>A0A1I3BJP3_9RHOB</name>
<dbReference type="InterPro" id="IPR011059">
    <property type="entry name" value="Metal-dep_hydrolase_composite"/>
</dbReference>
<evidence type="ECO:0000256" key="2">
    <source>
        <dbReference type="ARBA" id="ARBA00022801"/>
    </source>
</evidence>
<protein>
    <submittedName>
        <fullName evidence="4">Cytosine/adenosine deaminase</fullName>
    </submittedName>
</protein>
<reference evidence="4 5" key="1">
    <citation type="submission" date="2016-10" db="EMBL/GenBank/DDBJ databases">
        <authorList>
            <person name="de Groot N.N."/>
        </authorList>
    </citation>
    <scope>NUCLEOTIDE SEQUENCE [LARGE SCALE GENOMIC DNA]</scope>
    <source>
        <strain evidence="4 5">CGMCC 1.11030</strain>
    </source>
</reference>
<dbReference type="OrthoDB" id="9796020at2"/>
<organism evidence="4 5">
    <name type="scientific">Albimonas pacifica</name>
    <dbReference type="NCBI Taxonomy" id="1114924"/>
    <lineage>
        <taxon>Bacteria</taxon>
        <taxon>Pseudomonadati</taxon>
        <taxon>Pseudomonadota</taxon>
        <taxon>Alphaproteobacteria</taxon>
        <taxon>Rhodobacterales</taxon>
        <taxon>Paracoccaceae</taxon>
        <taxon>Albimonas</taxon>
    </lineage>
</organism>
<evidence type="ECO:0000313" key="5">
    <source>
        <dbReference type="Proteomes" id="UP000199377"/>
    </source>
</evidence>
<dbReference type="SUPFAM" id="SSF51556">
    <property type="entry name" value="Metallo-dependent hydrolases"/>
    <property type="match status" value="1"/>
</dbReference>
<dbReference type="RefSeq" id="WP_092856801.1">
    <property type="nucleotide sequence ID" value="NZ_FOQH01000001.1"/>
</dbReference>
<dbReference type="InterPro" id="IPR050287">
    <property type="entry name" value="MTA/SAH_deaminase"/>
</dbReference>
<comment type="similarity">
    <text evidence="1">Belongs to the metallo-dependent hydrolases superfamily. ATZ/TRZ family.</text>
</comment>
<dbReference type="SUPFAM" id="SSF51338">
    <property type="entry name" value="Composite domain of metallo-dependent hydrolases"/>
    <property type="match status" value="1"/>
</dbReference>
<keyword evidence="2" id="KW-0378">Hydrolase</keyword>
<dbReference type="PANTHER" id="PTHR43794">
    <property type="entry name" value="AMINOHYDROLASE SSNA-RELATED"/>
    <property type="match status" value="1"/>
</dbReference>
<gene>
    <name evidence="4" type="ORF">SAMN05216258_101139</name>
</gene>